<reference evidence="1" key="1">
    <citation type="submission" date="2017-07" db="EMBL/GenBank/DDBJ databases">
        <title>Taro Niue Genome Assembly and Annotation.</title>
        <authorList>
            <person name="Atibalentja N."/>
            <person name="Keating K."/>
            <person name="Fields C.J."/>
        </authorList>
    </citation>
    <scope>NUCLEOTIDE SEQUENCE</scope>
    <source>
        <strain evidence="1">Niue_2</strain>
        <tissue evidence="1">Leaf</tissue>
    </source>
</reference>
<name>A0A843UWU6_COLES</name>
<organism evidence="1 2">
    <name type="scientific">Colocasia esculenta</name>
    <name type="common">Wild taro</name>
    <name type="synonym">Arum esculentum</name>
    <dbReference type="NCBI Taxonomy" id="4460"/>
    <lineage>
        <taxon>Eukaryota</taxon>
        <taxon>Viridiplantae</taxon>
        <taxon>Streptophyta</taxon>
        <taxon>Embryophyta</taxon>
        <taxon>Tracheophyta</taxon>
        <taxon>Spermatophyta</taxon>
        <taxon>Magnoliopsida</taxon>
        <taxon>Liliopsida</taxon>
        <taxon>Araceae</taxon>
        <taxon>Aroideae</taxon>
        <taxon>Colocasieae</taxon>
        <taxon>Colocasia</taxon>
    </lineage>
</organism>
<evidence type="ECO:0000313" key="1">
    <source>
        <dbReference type="EMBL" id="MQL88085.1"/>
    </source>
</evidence>
<gene>
    <name evidence="1" type="ORF">Taro_020651</name>
</gene>
<accession>A0A843UWU6</accession>
<dbReference type="EMBL" id="NMUH01001029">
    <property type="protein sequence ID" value="MQL88085.1"/>
    <property type="molecule type" value="Genomic_DNA"/>
</dbReference>
<comment type="caution">
    <text evidence="1">The sequence shown here is derived from an EMBL/GenBank/DDBJ whole genome shotgun (WGS) entry which is preliminary data.</text>
</comment>
<dbReference type="AlphaFoldDB" id="A0A843UWU6"/>
<dbReference type="Proteomes" id="UP000652761">
    <property type="component" value="Unassembled WGS sequence"/>
</dbReference>
<sequence>MAYCQLPDARKYCPSRRGFRRKSSRPCSEGGAVRPSFPVFLPMSWMTHVTSWVPDAAVIRVAASLCIEFLSRLGCPSRSCSARSTGRDSCSALEGLSHSEVVSVSWDPHPREPVEGVLRATNVLELAAHPCFWWFSLRCPLDSVVPFWVPVRGGTGECGFPTWWRVQGPGWFCLWALDLVEVEVVVLAFLLLWPVRDWCAASLHDSCACCRLQLLLCRVRGVVLLVVFGAFERVCVVKAERACVWLRTVPRSFLLLLFSSEFESFPSFSAALAGLVCPRGLNGLLCSCARRALTDGGLVSVVVLGWLCFV</sequence>
<proteinExistence type="predicted"/>
<evidence type="ECO:0000313" key="2">
    <source>
        <dbReference type="Proteomes" id="UP000652761"/>
    </source>
</evidence>
<keyword evidence="2" id="KW-1185">Reference proteome</keyword>
<protein>
    <submittedName>
        <fullName evidence="1">Uncharacterized protein</fullName>
    </submittedName>
</protein>